<dbReference type="InterPro" id="IPR001757">
    <property type="entry name" value="P_typ_ATPase"/>
</dbReference>
<dbReference type="InterPro" id="IPR044492">
    <property type="entry name" value="P_typ_ATPase_HD_dom"/>
</dbReference>
<evidence type="ECO:0000256" key="7">
    <source>
        <dbReference type="ARBA" id="ARBA00022840"/>
    </source>
</evidence>
<organism evidence="14">
    <name type="scientific">uncultured bacterium A1Q1_fos_2140</name>
    <dbReference type="NCBI Taxonomy" id="1256565"/>
    <lineage>
        <taxon>Bacteria</taxon>
        <taxon>environmental samples</taxon>
    </lineage>
</organism>
<dbReference type="EC" id="3.6.3.3" evidence="14"/>
<feature type="transmembrane region" description="Helical" evidence="11">
    <location>
        <begin position="679"/>
        <end position="698"/>
    </location>
</feature>
<dbReference type="PRINTS" id="PR00119">
    <property type="entry name" value="CATATPASE"/>
</dbReference>
<keyword evidence="9 11" id="KW-1133">Transmembrane helix</keyword>
<dbReference type="NCBIfam" id="TIGR01494">
    <property type="entry name" value="ATPase_P-type"/>
    <property type="match status" value="1"/>
</dbReference>
<dbReference type="InterPro" id="IPR059000">
    <property type="entry name" value="ATPase_P-type_domA"/>
</dbReference>
<sequence>MKHDHQQTDTAHTGCQHKKRSHQSYTDVANIEGAVIYTCPMHPEIRQSSPGICPVCGMALEPETVTDKEVNPEYQDMKRRFWIAVILALPIVILEMGRHGLKPLIFARASNWIQLLLATPVVLWCGWPFFQRGWTSLKTRQLNMFTLISMGIGVALTYSMAAVLWPGLFPAAFRGQGGVVAVYFEAAAVITTLVLMGQVLELKAREQTGSAIRALLKLAPESAHLLHKDGSEEKISLDKVKPGDNLRVRPGEKIPVDGEVQEGRSFVDESMVTGEPIPVVKEAGAKVIGATINQTGSFVMKALHVGSDTKLARIVQMVSDAQRSRAPIQRLADKVSGWFVPVVILIAVLSFIMWALLGPQPALGYGLISAVSVLIIACPCALGLATPVSIMVGVGKGAQSGVLIKNAESLERMEKVNTLVIDKTGTLTEGHPKLTRIVTDEGFEEDAVLALAAALEQQSEHSLAKAIVFAAKEKQLSLEAVEEFEAPTGKGVIGRVADHPVAVGNLKLMQEHGSKNLSLYEKADELRSKGASVMFMAVNNKTVALLVVEDPIKSSTPDTIRELQQSGIEIVMLTGDSKKTAEAVAGRLGIKKVAAEIMPEEKSRIVGELKKQGLVVAMAGDGVNDAPALAKADIGIAMGTGTDVAIESAGITLLGGDLRGIMKARRLSEETMSNIRQNLFFAFVYNLLGVPLAAGALYPLTGLLLSPVIAAAAMALSSVSVIVNALRLRGITV</sequence>
<dbReference type="Pfam" id="PF00122">
    <property type="entry name" value="E1-E2_ATPase"/>
    <property type="match status" value="1"/>
</dbReference>
<keyword evidence="10 11" id="KW-0472">Membrane</keyword>
<dbReference type="SUPFAM" id="SSF81665">
    <property type="entry name" value="Calcium ATPase, transmembrane domain M"/>
    <property type="match status" value="1"/>
</dbReference>
<dbReference type="Pfam" id="PF19335">
    <property type="entry name" value="HMBD"/>
    <property type="match status" value="1"/>
</dbReference>
<feature type="transmembrane region" description="Helical" evidence="11">
    <location>
        <begin position="180"/>
        <end position="200"/>
    </location>
</feature>
<feature type="transmembrane region" description="Helical" evidence="11">
    <location>
        <begin position="704"/>
        <end position="726"/>
    </location>
</feature>
<evidence type="ECO:0000256" key="5">
    <source>
        <dbReference type="ARBA" id="ARBA00022723"/>
    </source>
</evidence>
<feature type="domain" description="P-type ATPase A" evidence="12">
    <location>
        <begin position="218"/>
        <end position="318"/>
    </location>
</feature>
<evidence type="ECO:0000256" key="9">
    <source>
        <dbReference type="ARBA" id="ARBA00022989"/>
    </source>
</evidence>
<dbReference type="NCBIfam" id="TIGR01511">
    <property type="entry name" value="ATPase-IB1_Cu"/>
    <property type="match status" value="1"/>
</dbReference>
<dbReference type="InterPro" id="IPR008250">
    <property type="entry name" value="ATPase_P-typ_transduc_dom_A_sf"/>
</dbReference>
<feature type="transmembrane region" description="Helical" evidence="11">
    <location>
        <begin position="363"/>
        <end position="386"/>
    </location>
</feature>
<evidence type="ECO:0000313" key="14">
    <source>
        <dbReference type="EMBL" id="AGC71857.1"/>
    </source>
</evidence>
<evidence type="ECO:0000259" key="13">
    <source>
        <dbReference type="Pfam" id="PF19335"/>
    </source>
</evidence>
<protein>
    <submittedName>
        <fullName evidence="14">Lead, cadmium, zinc and mercury transporting ATPase</fullName>
        <ecNumber evidence="14">3.6.3.3</ecNumber>
        <ecNumber evidence="14">3.6.3.4</ecNumber>
    </submittedName>
</protein>
<dbReference type="InterPro" id="IPR023214">
    <property type="entry name" value="HAD_sf"/>
</dbReference>
<dbReference type="PANTHER" id="PTHR43520">
    <property type="entry name" value="ATP7, ISOFORM B"/>
    <property type="match status" value="1"/>
</dbReference>
<feature type="transmembrane region" description="Helical" evidence="11">
    <location>
        <begin position="112"/>
        <end position="130"/>
    </location>
</feature>
<dbReference type="PRINTS" id="PR00943">
    <property type="entry name" value="CUATPASE"/>
</dbReference>
<dbReference type="SFLD" id="SFLDG00002">
    <property type="entry name" value="C1.7:_P-type_atpase_like"/>
    <property type="match status" value="1"/>
</dbReference>
<comment type="subcellular location">
    <subcellularLocation>
        <location evidence="1">Cell membrane</location>
        <topology evidence="1">Multi-pass membrane protein</topology>
    </subcellularLocation>
</comment>
<proteinExistence type="inferred from homology"/>
<dbReference type="EMBL" id="JX649885">
    <property type="protein sequence ID" value="AGC71857.1"/>
    <property type="molecule type" value="Genomic_DNA"/>
</dbReference>
<keyword evidence="4 11" id="KW-0812">Transmembrane</keyword>
<dbReference type="SFLD" id="SFLDS00003">
    <property type="entry name" value="Haloacid_Dehalogenase"/>
    <property type="match status" value="1"/>
</dbReference>
<dbReference type="GO" id="GO:0016887">
    <property type="term" value="F:ATP hydrolysis activity"/>
    <property type="evidence" value="ECO:0007669"/>
    <property type="project" value="InterPro"/>
</dbReference>
<evidence type="ECO:0000256" key="3">
    <source>
        <dbReference type="ARBA" id="ARBA00022475"/>
    </source>
</evidence>
<reference evidence="14" key="1">
    <citation type="submission" date="2012-09" db="EMBL/GenBank/DDBJ databases">
        <title>Metagenomic Characterization of a Microbial Community in Wastewater Detects High Levels of Antibiotic Resistance.</title>
        <authorList>
            <person name="Abrams M."/>
            <person name="Caldwell A."/>
            <person name="Vandaei E."/>
            <person name="Lee W."/>
            <person name="Perrott J."/>
            <person name="Khan S.Y."/>
            <person name="Ta J."/>
            <person name="Romero D."/>
            <person name="Nguyen V."/>
            <person name="Pourmand N."/>
            <person name="Ouverney C.C."/>
        </authorList>
    </citation>
    <scope>NUCLEOTIDE SEQUENCE</scope>
</reference>
<dbReference type="GO" id="GO:0043682">
    <property type="term" value="F:P-type divalent copper transporter activity"/>
    <property type="evidence" value="ECO:0007669"/>
    <property type="project" value="TreeGrafter"/>
</dbReference>
<dbReference type="PROSITE" id="PS00154">
    <property type="entry name" value="ATPASE_E1_E2"/>
    <property type="match status" value="1"/>
</dbReference>
<dbReference type="GO" id="GO:0005886">
    <property type="term" value="C:plasma membrane"/>
    <property type="evidence" value="ECO:0007669"/>
    <property type="project" value="UniProtKB-SubCell"/>
</dbReference>
<keyword evidence="3 11" id="KW-1003">Cell membrane</keyword>
<keyword evidence="8" id="KW-1278">Translocase</keyword>
<evidence type="ECO:0000256" key="4">
    <source>
        <dbReference type="ARBA" id="ARBA00022692"/>
    </source>
</evidence>
<keyword evidence="7 11" id="KW-0067">ATP-binding</keyword>
<dbReference type="PANTHER" id="PTHR43520:SF8">
    <property type="entry name" value="P-TYPE CU(+) TRANSPORTER"/>
    <property type="match status" value="1"/>
</dbReference>
<dbReference type="CDD" id="cd02094">
    <property type="entry name" value="P-type_ATPase_Cu-like"/>
    <property type="match status" value="1"/>
</dbReference>
<dbReference type="NCBIfam" id="TIGR01525">
    <property type="entry name" value="ATPase-IB_hvy"/>
    <property type="match status" value="1"/>
</dbReference>
<evidence type="ECO:0000256" key="1">
    <source>
        <dbReference type="ARBA" id="ARBA00004651"/>
    </source>
</evidence>
<feature type="transmembrane region" description="Helical" evidence="11">
    <location>
        <begin position="335"/>
        <end position="357"/>
    </location>
</feature>
<name>L7VS61_9BACT</name>
<evidence type="ECO:0000256" key="2">
    <source>
        <dbReference type="ARBA" id="ARBA00006024"/>
    </source>
</evidence>
<evidence type="ECO:0000256" key="10">
    <source>
        <dbReference type="ARBA" id="ARBA00023136"/>
    </source>
</evidence>
<dbReference type="InterPro" id="IPR018303">
    <property type="entry name" value="ATPase_P-typ_P_site"/>
</dbReference>
<feature type="transmembrane region" description="Helical" evidence="11">
    <location>
        <begin position="142"/>
        <end position="168"/>
    </location>
</feature>
<dbReference type="GO" id="GO:0005507">
    <property type="term" value="F:copper ion binding"/>
    <property type="evidence" value="ECO:0007669"/>
    <property type="project" value="TreeGrafter"/>
</dbReference>
<evidence type="ECO:0000256" key="8">
    <source>
        <dbReference type="ARBA" id="ARBA00022967"/>
    </source>
</evidence>
<dbReference type="InterPro" id="IPR036412">
    <property type="entry name" value="HAD-like_sf"/>
</dbReference>
<dbReference type="InterPro" id="IPR023298">
    <property type="entry name" value="ATPase_P-typ_TM_dom_sf"/>
</dbReference>
<dbReference type="SUPFAM" id="SSF56784">
    <property type="entry name" value="HAD-like"/>
    <property type="match status" value="1"/>
</dbReference>
<dbReference type="GO" id="GO:0005524">
    <property type="term" value="F:ATP binding"/>
    <property type="evidence" value="ECO:0007669"/>
    <property type="project" value="UniProtKB-UniRule"/>
</dbReference>
<evidence type="ECO:0000256" key="11">
    <source>
        <dbReference type="RuleBase" id="RU362081"/>
    </source>
</evidence>
<evidence type="ECO:0000256" key="6">
    <source>
        <dbReference type="ARBA" id="ARBA00022741"/>
    </source>
</evidence>
<feature type="transmembrane region" description="Helical" evidence="11">
    <location>
        <begin position="81"/>
        <end position="100"/>
    </location>
</feature>
<dbReference type="EC" id="3.6.3.4" evidence="14"/>
<dbReference type="FunFam" id="2.70.150.10:FF:000020">
    <property type="entry name" value="Copper-exporting P-type ATPase A"/>
    <property type="match status" value="1"/>
</dbReference>
<keyword evidence="14" id="KW-0378">Hydrolase</keyword>
<feature type="domain" description="Heavy metal binding" evidence="13">
    <location>
        <begin position="37"/>
        <end position="62"/>
    </location>
</feature>
<dbReference type="InterPro" id="IPR023299">
    <property type="entry name" value="ATPase_P-typ_cyto_dom_N"/>
</dbReference>
<keyword evidence="5 11" id="KW-0479">Metal-binding</keyword>
<dbReference type="Gene3D" id="2.70.150.10">
    <property type="entry name" value="Calcium-transporting ATPase, cytoplasmic transduction domain A"/>
    <property type="match status" value="1"/>
</dbReference>
<dbReference type="InterPro" id="IPR045800">
    <property type="entry name" value="HMBD"/>
</dbReference>
<evidence type="ECO:0000259" key="12">
    <source>
        <dbReference type="Pfam" id="PF00122"/>
    </source>
</evidence>
<dbReference type="Pfam" id="PF00702">
    <property type="entry name" value="Hydrolase"/>
    <property type="match status" value="1"/>
</dbReference>
<dbReference type="Gene3D" id="3.40.1110.10">
    <property type="entry name" value="Calcium-transporting ATPase, cytoplasmic domain N"/>
    <property type="match status" value="1"/>
</dbReference>
<dbReference type="Gene3D" id="3.40.50.1000">
    <property type="entry name" value="HAD superfamily/HAD-like"/>
    <property type="match status" value="1"/>
</dbReference>
<accession>L7VS61</accession>
<dbReference type="InterPro" id="IPR027256">
    <property type="entry name" value="P-typ_ATPase_IB"/>
</dbReference>
<dbReference type="SFLD" id="SFLDF00027">
    <property type="entry name" value="p-type_atpase"/>
    <property type="match status" value="1"/>
</dbReference>
<keyword evidence="6 11" id="KW-0547">Nucleotide-binding</keyword>
<dbReference type="GO" id="GO:0055070">
    <property type="term" value="P:copper ion homeostasis"/>
    <property type="evidence" value="ECO:0007669"/>
    <property type="project" value="TreeGrafter"/>
</dbReference>
<dbReference type="AlphaFoldDB" id="L7VS61"/>
<comment type="similarity">
    <text evidence="2 11">Belongs to the cation transport ATPase (P-type) (TC 3.A.3) family. Type IB subfamily.</text>
</comment>
<dbReference type="SUPFAM" id="SSF81653">
    <property type="entry name" value="Calcium ATPase, transduction domain A"/>
    <property type="match status" value="1"/>
</dbReference>